<proteinExistence type="predicted"/>
<name>A0A0E9REQ6_ANGAN</name>
<dbReference type="AlphaFoldDB" id="A0A0E9REQ6"/>
<reference evidence="1" key="2">
    <citation type="journal article" date="2015" name="Fish Shellfish Immunol.">
        <title>Early steps in the European eel (Anguilla anguilla)-Vibrio vulnificus interaction in the gills: Role of the RtxA13 toxin.</title>
        <authorList>
            <person name="Callol A."/>
            <person name="Pajuelo D."/>
            <person name="Ebbesson L."/>
            <person name="Teles M."/>
            <person name="MacKenzie S."/>
            <person name="Amaro C."/>
        </authorList>
    </citation>
    <scope>NUCLEOTIDE SEQUENCE</scope>
</reference>
<organism evidence="1">
    <name type="scientific">Anguilla anguilla</name>
    <name type="common">European freshwater eel</name>
    <name type="synonym">Muraena anguilla</name>
    <dbReference type="NCBI Taxonomy" id="7936"/>
    <lineage>
        <taxon>Eukaryota</taxon>
        <taxon>Metazoa</taxon>
        <taxon>Chordata</taxon>
        <taxon>Craniata</taxon>
        <taxon>Vertebrata</taxon>
        <taxon>Euteleostomi</taxon>
        <taxon>Actinopterygii</taxon>
        <taxon>Neopterygii</taxon>
        <taxon>Teleostei</taxon>
        <taxon>Anguilliformes</taxon>
        <taxon>Anguillidae</taxon>
        <taxon>Anguilla</taxon>
    </lineage>
</organism>
<protein>
    <submittedName>
        <fullName evidence="1">Uncharacterized protein</fullName>
    </submittedName>
</protein>
<dbReference type="EMBL" id="GBXM01081769">
    <property type="protein sequence ID" value="JAH26808.1"/>
    <property type="molecule type" value="Transcribed_RNA"/>
</dbReference>
<accession>A0A0E9REQ6</accession>
<sequence length="40" mass="4463">MLMSAPQKTSYNPNRNENELINNHKTYHLGSIACSCNPNG</sequence>
<reference evidence="1" key="1">
    <citation type="submission" date="2014-11" db="EMBL/GenBank/DDBJ databases">
        <authorList>
            <person name="Amaro Gonzalez C."/>
        </authorList>
    </citation>
    <scope>NUCLEOTIDE SEQUENCE</scope>
</reference>
<evidence type="ECO:0000313" key="1">
    <source>
        <dbReference type="EMBL" id="JAH26808.1"/>
    </source>
</evidence>